<feature type="non-terminal residue" evidence="1">
    <location>
        <position position="1"/>
    </location>
</feature>
<comment type="caution">
    <text evidence="1">The sequence shown here is derived from an EMBL/GenBank/DDBJ whole genome shotgun (WGS) entry which is preliminary data.</text>
</comment>
<name>A0A8J2S6M4_9STRA</name>
<gene>
    <name evidence="1" type="ORF">PECAL_1P20550</name>
</gene>
<reference evidence="1" key="1">
    <citation type="submission" date="2021-11" db="EMBL/GenBank/DDBJ databases">
        <authorList>
            <consortium name="Genoscope - CEA"/>
            <person name="William W."/>
        </authorList>
    </citation>
    <scope>NUCLEOTIDE SEQUENCE</scope>
</reference>
<accession>A0A8J2S6M4</accession>
<keyword evidence="2" id="KW-1185">Reference proteome</keyword>
<dbReference type="EMBL" id="CAKKNE010000001">
    <property type="protein sequence ID" value="CAH0365608.1"/>
    <property type="molecule type" value="Genomic_DNA"/>
</dbReference>
<proteinExistence type="predicted"/>
<dbReference type="AlphaFoldDB" id="A0A8J2S6M4"/>
<protein>
    <submittedName>
        <fullName evidence="1">Uncharacterized protein</fullName>
    </submittedName>
</protein>
<sequence length="289" mass="31947">GNKRAAIIDNGQIGKNRVFASGLVFWLCLEKTHSFKARFPQCPQLVDDLNAARKRAYVRGPKPDSFSVAKGLHGVHKILTCEAAEGGQTLYYETWKAMNSCGLARVGNAGGEFGIGFGVDAAKKEEIFEALRAEFAPAAAYFGELYARKANRKDCSCVLEKNQTATLEIIPMGRTNPYGLQKVWDVDAQRFKWLGGGVAVVLARRYVTVKAGKDGGPGFYYNCFVHHEHPFNKLLVALANEVGLEKTGFAHTHQKWRENKGVLLFNGYPLGLTIKEGDEVIHKFIRTHG</sequence>
<organism evidence="1 2">
    <name type="scientific">Pelagomonas calceolata</name>
    <dbReference type="NCBI Taxonomy" id="35677"/>
    <lineage>
        <taxon>Eukaryota</taxon>
        <taxon>Sar</taxon>
        <taxon>Stramenopiles</taxon>
        <taxon>Ochrophyta</taxon>
        <taxon>Pelagophyceae</taxon>
        <taxon>Pelagomonadales</taxon>
        <taxon>Pelagomonadaceae</taxon>
        <taxon>Pelagomonas</taxon>
    </lineage>
</organism>
<evidence type="ECO:0000313" key="1">
    <source>
        <dbReference type="EMBL" id="CAH0365608.1"/>
    </source>
</evidence>
<evidence type="ECO:0000313" key="2">
    <source>
        <dbReference type="Proteomes" id="UP000789595"/>
    </source>
</evidence>
<dbReference type="Proteomes" id="UP000789595">
    <property type="component" value="Unassembled WGS sequence"/>
</dbReference>